<reference evidence="2" key="1">
    <citation type="journal article" date="2014" name="Int. J. Syst. Evol. Microbiol.">
        <title>Complete genome sequence of Corynebacterium casei LMG S-19264T (=DSM 44701T), isolated from a smear-ripened cheese.</title>
        <authorList>
            <consortium name="US DOE Joint Genome Institute (JGI-PGF)"/>
            <person name="Walter F."/>
            <person name="Albersmeier A."/>
            <person name="Kalinowski J."/>
            <person name="Ruckert C."/>
        </authorList>
    </citation>
    <scope>NUCLEOTIDE SEQUENCE</scope>
    <source>
        <strain evidence="2">CGMCC 1.12195</strain>
    </source>
</reference>
<reference evidence="2" key="2">
    <citation type="submission" date="2020-09" db="EMBL/GenBank/DDBJ databases">
        <authorList>
            <person name="Sun Q."/>
            <person name="Zhou Y."/>
        </authorList>
    </citation>
    <scope>NUCLEOTIDE SEQUENCE</scope>
    <source>
        <strain evidence="2">CGMCC 1.12195</strain>
    </source>
</reference>
<evidence type="ECO:0000313" key="2">
    <source>
        <dbReference type="EMBL" id="GGG99511.1"/>
    </source>
</evidence>
<dbReference type="InterPro" id="IPR011893">
    <property type="entry name" value="Selenoprotein_Rdx-typ"/>
</dbReference>
<accession>A0A917I0B1</accession>
<dbReference type="EMBL" id="BMER01000005">
    <property type="protein sequence ID" value="GGG99511.1"/>
    <property type="molecule type" value="Genomic_DNA"/>
</dbReference>
<dbReference type="SUPFAM" id="SSF52833">
    <property type="entry name" value="Thioredoxin-like"/>
    <property type="match status" value="1"/>
</dbReference>
<dbReference type="Gene3D" id="3.40.30.10">
    <property type="entry name" value="Glutaredoxin"/>
    <property type="match status" value="1"/>
</dbReference>
<dbReference type="PANTHER" id="PTHR36417">
    <property type="entry name" value="SELENOPROTEIN DOMAIN PROTEIN (AFU_ORTHOLOGUE AFUA_1G05220)"/>
    <property type="match status" value="1"/>
</dbReference>
<dbReference type="Proteomes" id="UP000660862">
    <property type="component" value="Unassembled WGS sequence"/>
</dbReference>
<evidence type="ECO:0000256" key="1">
    <source>
        <dbReference type="ARBA" id="ARBA00023284"/>
    </source>
</evidence>
<gene>
    <name evidence="2" type="ORF">GCM10007415_39110</name>
</gene>
<dbReference type="PANTHER" id="PTHR36417:SF2">
    <property type="entry name" value="SELENOPROTEIN DOMAIN PROTEIN (AFU_ORTHOLOGUE AFUA_1G05220)"/>
    <property type="match status" value="1"/>
</dbReference>
<evidence type="ECO:0008006" key="4">
    <source>
        <dbReference type="Google" id="ProtNLM"/>
    </source>
</evidence>
<keyword evidence="1" id="KW-0676">Redox-active center</keyword>
<name>A0A917I0B1_9SPHI</name>
<dbReference type="InterPro" id="IPR036249">
    <property type="entry name" value="Thioredoxin-like_sf"/>
</dbReference>
<organism evidence="2 3">
    <name type="scientific">Parapedobacter pyrenivorans</name>
    <dbReference type="NCBI Taxonomy" id="1305674"/>
    <lineage>
        <taxon>Bacteria</taxon>
        <taxon>Pseudomonadati</taxon>
        <taxon>Bacteroidota</taxon>
        <taxon>Sphingobacteriia</taxon>
        <taxon>Sphingobacteriales</taxon>
        <taxon>Sphingobacteriaceae</taxon>
        <taxon>Parapedobacter</taxon>
    </lineage>
</organism>
<evidence type="ECO:0000313" key="3">
    <source>
        <dbReference type="Proteomes" id="UP000660862"/>
    </source>
</evidence>
<comment type="caution">
    <text evidence="2">The sequence shown here is derived from an EMBL/GenBank/DDBJ whole genome shotgun (WGS) entry which is preliminary data.</text>
</comment>
<protein>
    <recommendedName>
        <fullName evidence="4">Selenoprotein W-related protein</fullName>
    </recommendedName>
</protein>
<keyword evidence="3" id="KW-1185">Reference proteome</keyword>
<sequence>MLRSVYFASELLTTFAEELNGVLLHPSDTAGKFCILLDGKLMVDRKINGGFPEITALKRLVRDHVAPNKSLGHSEKGDGKIQKS</sequence>
<dbReference type="AlphaFoldDB" id="A0A917I0B1"/>
<dbReference type="Pfam" id="PF10262">
    <property type="entry name" value="Rdx"/>
    <property type="match status" value="1"/>
</dbReference>
<proteinExistence type="predicted"/>